<dbReference type="AlphaFoldDB" id="A0A8H3J5G1"/>
<sequence>MSNSIDEVTAIAEESMFLAIAISISSVTVFSTRLGDKITSAKQGYPDSSSDCVQMMREKISMLLKNNKQRHTGLWRNTKIQDAFLGIAIIGCSTLVWYELFEVSRYGIITFACPVKFTVILWAILGQSLTFLNISLRHHSFRCRKISVKDGRARRTLNEPMIDSSEIEEHPEYCVIILRSPHSTWQRRILQFMTAVFSFSIYTFGTVILASMTMFEAADAVRVVVVVAITAGFGRVVGYWALSSIRSGKKAILVDVPTEHIGKLFEMISEELPHLQS</sequence>
<gene>
    <name evidence="2" type="ORF">HETSPECPRED_002850</name>
</gene>
<keyword evidence="3" id="KW-1185">Reference proteome</keyword>
<keyword evidence="1" id="KW-0812">Transmembrane</keyword>
<evidence type="ECO:0000256" key="1">
    <source>
        <dbReference type="SAM" id="Phobius"/>
    </source>
</evidence>
<dbReference type="OrthoDB" id="3009728at2759"/>
<keyword evidence="1" id="KW-0472">Membrane</keyword>
<comment type="caution">
    <text evidence="2">The sequence shown here is derived from an EMBL/GenBank/DDBJ whole genome shotgun (WGS) entry which is preliminary data.</text>
</comment>
<dbReference type="EMBL" id="CAJPDS010000173">
    <property type="protein sequence ID" value="CAF9941034.1"/>
    <property type="molecule type" value="Genomic_DNA"/>
</dbReference>
<evidence type="ECO:0000313" key="2">
    <source>
        <dbReference type="EMBL" id="CAF9941034.1"/>
    </source>
</evidence>
<dbReference type="Proteomes" id="UP000664521">
    <property type="component" value="Unassembled WGS sequence"/>
</dbReference>
<proteinExistence type="predicted"/>
<name>A0A8H3J5G1_9LECA</name>
<feature type="transmembrane region" description="Helical" evidence="1">
    <location>
        <begin position="220"/>
        <end position="242"/>
    </location>
</feature>
<protein>
    <submittedName>
        <fullName evidence="2">Uncharacterized protein</fullName>
    </submittedName>
</protein>
<reference evidence="2" key="1">
    <citation type="submission" date="2021-03" db="EMBL/GenBank/DDBJ databases">
        <authorList>
            <person name="Tagirdzhanova G."/>
        </authorList>
    </citation>
    <scope>NUCLEOTIDE SEQUENCE</scope>
</reference>
<evidence type="ECO:0000313" key="3">
    <source>
        <dbReference type="Proteomes" id="UP000664521"/>
    </source>
</evidence>
<organism evidence="2 3">
    <name type="scientific">Heterodermia speciosa</name>
    <dbReference type="NCBI Taxonomy" id="116794"/>
    <lineage>
        <taxon>Eukaryota</taxon>
        <taxon>Fungi</taxon>
        <taxon>Dikarya</taxon>
        <taxon>Ascomycota</taxon>
        <taxon>Pezizomycotina</taxon>
        <taxon>Lecanoromycetes</taxon>
        <taxon>OSLEUM clade</taxon>
        <taxon>Lecanoromycetidae</taxon>
        <taxon>Caliciales</taxon>
        <taxon>Physciaceae</taxon>
        <taxon>Heterodermia</taxon>
    </lineage>
</organism>
<feature type="transmembrane region" description="Helical" evidence="1">
    <location>
        <begin position="189"/>
        <end position="214"/>
    </location>
</feature>
<feature type="transmembrane region" description="Helical" evidence="1">
    <location>
        <begin position="106"/>
        <end position="132"/>
    </location>
</feature>
<keyword evidence="1" id="KW-1133">Transmembrane helix</keyword>
<feature type="transmembrane region" description="Helical" evidence="1">
    <location>
        <begin position="83"/>
        <end position="100"/>
    </location>
</feature>
<feature type="transmembrane region" description="Helical" evidence="1">
    <location>
        <begin position="16"/>
        <end position="35"/>
    </location>
</feature>
<accession>A0A8H3J5G1</accession>